<keyword evidence="1" id="KW-0732">Signal</keyword>
<dbReference type="SMART" id="SM00737">
    <property type="entry name" value="ML"/>
    <property type="match status" value="1"/>
</dbReference>
<sequence>MIKFFVLFTFFVYSVNANFWSGCFDLPNAIIPTEITSDQCSDTKCIIKRGEPLMGHVAFTFLKEHEYLKVAVKGTMYGTKIDLYDFKENICDMIYDKDDNFFGCPTETDVESGWKLKFRISSIFPAYSNAVLRFELKEENNTEVCFEIIADVL</sequence>
<organism evidence="3 4">
    <name type="scientific">Polypedilum vanderplanki</name>
    <name type="common">Sleeping chironomid midge</name>
    <dbReference type="NCBI Taxonomy" id="319348"/>
    <lineage>
        <taxon>Eukaryota</taxon>
        <taxon>Metazoa</taxon>
        <taxon>Ecdysozoa</taxon>
        <taxon>Arthropoda</taxon>
        <taxon>Hexapoda</taxon>
        <taxon>Insecta</taxon>
        <taxon>Pterygota</taxon>
        <taxon>Neoptera</taxon>
        <taxon>Endopterygota</taxon>
        <taxon>Diptera</taxon>
        <taxon>Nematocera</taxon>
        <taxon>Chironomoidea</taxon>
        <taxon>Chironomidae</taxon>
        <taxon>Chironominae</taxon>
        <taxon>Polypedilum</taxon>
        <taxon>Polypedilum</taxon>
    </lineage>
</organism>
<feature type="domain" description="MD-2-related lipid-recognition" evidence="2">
    <location>
        <begin position="20"/>
        <end position="150"/>
    </location>
</feature>
<dbReference type="PROSITE" id="PS51257">
    <property type="entry name" value="PROKAR_LIPOPROTEIN"/>
    <property type="match status" value="1"/>
</dbReference>
<dbReference type="EMBL" id="JADBJN010000002">
    <property type="protein sequence ID" value="KAG5678825.1"/>
    <property type="molecule type" value="Genomic_DNA"/>
</dbReference>
<name>A0A9J6C9P5_POLVA</name>
<comment type="caution">
    <text evidence="3">The sequence shown here is derived from an EMBL/GenBank/DDBJ whole genome shotgun (WGS) entry which is preliminary data.</text>
</comment>
<dbReference type="Proteomes" id="UP001107558">
    <property type="component" value="Chromosome 2"/>
</dbReference>
<protein>
    <recommendedName>
        <fullName evidence="2">MD-2-related lipid-recognition domain-containing protein</fullName>
    </recommendedName>
</protein>
<feature type="chain" id="PRO_5039944440" description="MD-2-related lipid-recognition domain-containing protein" evidence="1">
    <location>
        <begin position="18"/>
        <end position="153"/>
    </location>
</feature>
<gene>
    <name evidence="3" type="ORF">PVAND_008459</name>
</gene>
<reference evidence="3" key="1">
    <citation type="submission" date="2021-03" db="EMBL/GenBank/DDBJ databases">
        <title>Chromosome level genome of the anhydrobiotic midge Polypedilum vanderplanki.</title>
        <authorList>
            <person name="Yoshida Y."/>
            <person name="Kikawada T."/>
            <person name="Gusev O."/>
        </authorList>
    </citation>
    <scope>NUCLEOTIDE SEQUENCE</scope>
    <source>
        <strain evidence="3">NIAS01</strain>
        <tissue evidence="3">Whole body or cell culture</tissue>
    </source>
</reference>
<feature type="signal peptide" evidence="1">
    <location>
        <begin position="1"/>
        <end position="17"/>
    </location>
</feature>
<evidence type="ECO:0000256" key="1">
    <source>
        <dbReference type="SAM" id="SignalP"/>
    </source>
</evidence>
<proteinExistence type="predicted"/>
<dbReference type="Pfam" id="PF02221">
    <property type="entry name" value="E1_DerP2_DerF2"/>
    <property type="match status" value="1"/>
</dbReference>
<evidence type="ECO:0000313" key="3">
    <source>
        <dbReference type="EMBL" id="KAG5678825.1"/>
    </source>
</evidence>
<dbReference type="SUPFAM" id="SSF81296">
    <property type="entry name" value="E set domains"/>
    <property type="match status" value="1"/>
</dbReference>
<dbReference type="Gene3D" id="2.60.40.770">
    <property type="match status" value="1"/>
</dbReference>
<accession>A0A9J6C9P5</accession>
<evidence type="ECO:0000259" key="2">
    <source>
        <dbReference type="SMART" id="SM00737"/>
    </source>
</evidence>
<dbReference type="AlphaFoldDB" id="A0A9J6C9P5"/>
<dbReference type="InterPro" id="IPR003172">
    <property type="entry name" value="ML_dom"/>
</dbReference>
<dbReference type="InterPro" id="IPR014756">
    <property type="entry name" value="Ig_E-set"/>
</dbReference>
<evidence type="ECO:0000313" key="4">
    <source>
        <dbReference type="Proteomes" id="UP001107558"/>
    </source>
</evidence>
<keyword evidence="4" id="KW-1185">Reference proteome</keyword>